<proteinExistence type="predicted"/>
<dbReference type="Pfam" id="PF00440">
    <property type="entry name" value="TetR_N"/>
    <property type="match status" value="1"/>
</dbReference>
<dbReference type="AlphaFoldDB" id="A0A7Z0DLF0"/>
<dbReference type="SUPFAM" id="SSF46689">
    <property type="entry name" value="Homeodomain-like"/>
    <property type="match status" value="1"/>
</dbReference>
<dbReference type="EMBL" id="JACBZR010000001">
    <property type="protein sequence ID" value="NYI77454.1"/>
    <property type="molecule type" value="Genomic_DNA"/>
</dbReference>
<dbReference type="GO" id="GO:0000976">
    <property type="term" value="F:transcription cis-regulatory region binding"/>
    <property type="evidence" value="ECO:0007669"/>
    <property type="project" value="TreeGrafter"/>
</dbReference>
<comment type="caution">
    <text evidence="7">The sequence shown here is derived from an EMBL/GenBank/DDBJ whole genome shotgun (WGS) entry which is preliminary data.</text>
</comment>
<keyword evidence="8" id="KW-1185">Reference proteome</keyword>
<keyword evidence="3" id="KW-0804">Transcription</keyword>
<evidence type="ECO:0000256" key="1">
    <source>
        <dbReference type="ARBA" id="ARBA00023015"/>
    </source>
</evidence>
<evidence type="ECO:0000256" key="5">
    <source>
        <dbReference type="SAM" id="MobiDB-lite"/>
    </source>
</evidence>
<organism evidence="7 8">
    <name type="scientific">Nocardioides panzhihuensis</name>
    <dbReference type="NCBI Taxonomy" id="860243"/>
    <lineage>
        <taxon>Bacteria</taxon>
        <taxon>Bacillati</taxon>
        <taxon>Actinomycetota</taxon>
        <taxon>Actinomycetes</taxon>
        <taxon>Propionibacteriales</taxon>
        <taxon>Nocardioidaceae</taxon>
        <taxon>Nocardioides</taxon>
    </lineage>
</organism>
<dbReference type="InterPro" id="IPR001647">
    <property type="entry name" value="HTH_TetR"/>
</dbReference>
<dbReference type="InterPro" id="IPR009057">
    <property type="entry name" value="Homeodomain-like_sf"/>
</dbReference>
<reference evidence="7 8" key="1">
    <citation type="submission" date="2020-07" db="EMBL/GenBank/DDBJ databases">
        <title>Sequencing the genomes of 1000 actinobacteria strains.</title>
        <authorList>
            <person name="Klenk H.-P."/>
        </authorList>
    </citation>
    <scope>NUCLEOTIDE SEQUENCE [LARGE SCALE GENOMIC DNA]</scope>
    <source>
        <strain evidence="7 8">DSM 26487</strain>
    </source>
</reference>
<dbReference type="GO" id="GO:0003700">
    <property type="term" value="F:DNA-binding transcription factor activity"/>
    <property type="evidence" value="ECO:0007669"/>
    <property type="project" value="TreeGrafter"/>
</dbReference>
<gene>
    <name evidence="7" type="ORF">BJ988_002102</name>
</gene>
<evidence type="ECO:0000259" key="6">
    <source>
        <dbReference type="PROSITE" id="PS50977"/>
    </source>
</evidence>
<evidence type="ECO:0000256" key="2">
    <source>
        <dbReference type="ARBA" id="ARBA00023125"/>
    </source>
</evidence>
<accession>A0A7Z0DLF0</accession>
<dbReference type="Gene3D" id="1.10.357.10">
    <property type="entry name" value="Tetracycline Repressor, domain 2"/>
    <property type="match status" value="1"/>
</dbReference>
<sequence length="212" mass="23133">MSSTTADHAQRRRAPHLGPERRRPQVLDAARTIAVTDGIGAVTIGSVATAMGVTRPVVYACFADRVELVDALLDRESANLLDAILTALHSAGDPDDPERAFVDGFRALLNAAAAAPDTWRIVFSGEPDPAIAERFRTAKARVQTEATEWIRPAMEDWWQTADLERKLPVLIDLFLSACESAVRSLLDTSNDWGPDDLGTFIGRAVHRAFEEA</sequence>
<evidence type="ECO:0000313" key="8">
    <source>
        <dbReference type="Proteomes" id="UP000564496"/>
    </source>
</evidence>
<dbReference type="RefSeq" id="WP_179657941.1">
    <property type="nucleotide sequence ID" value="NZ_JACBZR010000001.1"/>
</dbReference>
<keyword evidence="1" id="KW-0805">Transcription regulation</keyword>
<keyword evidence="2 4" id="KW-0238">DNA-binding</keyword>
<feature type="domain" description="HTH tetR-type" evidence="6">
    <location>
        <begin position="20"/>
        <end position="80"/>
    </location>
</feature>
<dbReference type="PROSITE" id="PS50977">
    <property type="entry name" value="HTH_TETR_2"/>
    <property type="match status" value="1"/>
</dbReference>
<feature type="DNA-binding region" description="H-T-H motif" evidence="4">
    <location>
        <begin position="43"/>
        <end position="62"/>
    </location>
</feature>
<name>A0A7Z0DLF0_9ACTN</name>
<dbReference type="InterPro" id="IPR050109">
    <property type="entry name" value="HTH-type_TetR-like_transc_reg"/>
</dbReference>
<evidence type="ECO:0000256" key="4">
    <source>
        <dbReference type="PROSITE-ProRule" id="PRU00335"/>
    </source>
</evidence>
<dbReference type="PANTHER" id="PTHR30055">
    <property type="entry name" value="HTH-TYPE TRANSCRIPTIONAL REGULATOR RUTR"/>
    <property type="match status" value="1"/>
</dbReference>
<dbReference type="Proteomes" id="UP000564496">
    <property type="component" value="Unassembled WGS sequence"/>
</dbReference>
<evidence type="ECO:0000313" key="7">
    <source>
        <dbReference type="EMBL" id="NYI77454.1"/>
    </source>
</evidence>
<protein>
    <submittedName>
        <fullName evidence="7">AcrR family transcriptional regulator</fullName>
    </submittedName>
</protein>
<feature type="region of interest" description="Disordered" evidence="5">
    <location>
        <begin position="1"/>
        <end position="23"/>
    </location>
</feature>
<evidence type="ECO:0000256" key="3">
    <source>
        <dbReference type="ARBA" id="ARBA00023163"/>
    </source>
</evidence>
<dbReference type="PANTHER" id="PTHR30055:SF234">
    <property type="entry name" value="HTH-TYPE TRANSCRIPTIONAL REGULATOR BETI"/>
    <property type="match status" value="1"/>
</dbReference>